<keyword evidence="3 5" id="KW-0067">ATP-binding</keyword>
<evidence type="ECO:0000256" key="1">
    <source>
        <dbReference type="ARBA" id="ARBA00022448"/>
    </source>
</evidence>
<dbReference type="PROSITE" id="PS00211">
    <property type="entry name" value="ABC_TRANSPORTER_1"/>
    <property type="match status" value="1"/>
</dbReference>
<comment type="caution">
    <text evidence="5">The sequence shown here is derived from an EMBL/GenBank/DDBJ whole genome shotgun (WGS) entry which is preliminary data.</text>
</comment>
<protein>
    <submittedName>
        <fullName evidence="5">ABC transporter ATP-binding protein</fullName>
    </submittedName>
</protein>
<keyword evidence="1" id="KW-0813">Transport</keyword>
<sequence length="240" mass="27359">MHPFLLESVAFSFQDRLIFNNLDLTLDKGHTYVVLGKSGVGKSTLLSLLKGWQLPQSGHIDYGDSHPSEIELVFQDLRLFPWQTVYQAVEMPLQIQKVPKNQREKLVETCLQALELDSYKARFPSQLSGGQKQRVAMARGLVTSPAFLLLDEPTSSLDQETKERTQNLILSEQQRLANGLVVVTHDTEEAAYLGETILLVQEHQIHQIKNPVFHQANRRETMDFYAFSLALKKKMRGEVR</sequence>
<reference evidence="5 6" key="1">
    <citation type="submission" date="2020-06" db="EMBL/GenBank/DDBJ databases">
        <title>Crossreactivity between MHC class I-restricted antigens from cancer cells and an enterococcal bacteriophage.</title>
        <authorList>
            <person name="Fluckiger A."/>
            <person name="Daillere R."/>
            <person name="Sassi M."/>
            <person name="Cattoir V."/>
            <person name="Kroemer G."/>
            <person name="Zitvogel L."/>
        </authorList>
    </citation>
    <scope>NUCLEOTIDE SEQUENCE [LARGE SCALE GENOMIC DNA]</scope>
    <source>
        <strain evidence="5 6">EG4</strain>
    </source>
</reference>
<dbReference type="InterPro" id="IPR003439">
    <property type="entry name" value="ABC_transporter-like_ATP-bd"/>
</dbReference>
<dbReference type="PANTHER" id="PTHR42781:SF8">
    <property type="entry name" value="BICARBONATE TRANSPORT ATP-BINDING PROTEIN CMPC"/>
    <property type="match status" value="1"/>
</dbReference>
<dbReference type="GO" id="GO:0005524">
    <property type="term" value="F:ATP binding"/>
    <property type="evidence" value="ECO:0007669"/>
    <property type="project" value="UniProtKB-KW"/>
</dbReference>
<dbReference type="InterPro" id="IPR050093">
    <property type="entry name" value="ABC_SmlMolc_Importer"/>
</dbReference>
<dbReference type="PANTHER" id="PTHR42781">
    <property type="entry name" value="SPERMIDINE/PUTRESCINE IMPORT ATP-BINDING PROTEIN POTA"/>
    <property type="match status" value="1"/>
</dbReference>
<dbReference type="Proteomes" id="UP000571857">
    <property type="component" value="Unassembled WGS sequence"/>
</dbReference>
<organism evidence="5 6">
    <name type="scientific">Enterococcus gallinarum</name>
    <dbReference type="NCBI Taxonomy" id="1353"/>
    <lineage>
        <taxon>Bacteria</taxon>
        <taxon>Bacillati</taxon>
        <taxon>Bacillota</taxon>
        <taxon>Bacilli</taxon>
        <taxon>Lactobacillales</taxon>
        <taxon>Enterococcaceae</taxon>
        <taxon>Enterococcus</taxon>
    </lineage>
</organism>
<evidence type="ECO:0000313" key="6">
    <source>
        <dbReference type="Proteomes" id="UP000571857"/>
    </source>
</evidence>
<proteinExistence type="predicted"/>
<dbReference type="RefSeq" id="WP_176332997.1">
    <property type="nucleotide sequence ID" value="NZ_CAKOCH010000012.1"/>
</dbReference>
<dbReference type="EMBL" id="JABXJK010000089">
    <property type="protein sequence ID" value="MBA0974322.1"/>
    <property type="molecule type" value="Genomic_DNA"/>
</dbReference>
<dbReference type="InterPro" id="IPR017871">
    <property type="entry name" value="ABC_transporter-like_CS"/>
</dbReference>
<gene>
    <name evidence="5" type="ORF">HWH42_17285</name>
</gene>
<evidence type="ECO:0000256" key="3">
    <source>
        <dbReference type="ARBA" id="ARBA00022840"/>
    </source>
</evidence>
<dbReference type="SUPFAM" id="SSF52540">
    <property type="entry name" value="P-loop containing nucleoside triphosphate hydrolases"/>
    <property type="match status" value="1"/>
</dbReference>
<evidence type="ECO:0000256" key="2">
    <source>
        <dbReference type="ARBA" id="ARBA00022741"/>
    </source>
</evidence>
<dbReference type="PROSITE" id="PS50893">
    <property type="entry name" value="ABC_TRANSPORTER_2"/>
    <property type="match status" value="1"/>
</dbReference>
<dbReference type="Gene3D" id="3.40.50.300">
    <property type="entry name" value="P-loop containing nucleotide triphosphate hydrolases"/>
    <property type="match status" value="1"/>
</dbReference>
<dbReference type="InterPro" id="IPR003593">
    <property type="entry name" value="AAA+_ATPase"/>
</dbReference>
<name>A0ABD4HS35_ENTGA</name>
<dbReference type="SMART" id="SM00382">
    <property type="entry name" value="AAA"/>
    <property type="match status" value="1"/>
</dbReference>
<evidence type="ECO:0000259" key="4">
    <source>
        <dbReference type="PROSITE" id="PS50893"/>
    </source>
</evidence>
<evidence type="ECO:0000313" key="5">
    <source>
        <dbReference type="EMBL" id="MBA0974322.1"/>
    </source>
</evidence>
<feature type="domain" description="ABC transporter" evidence="4">
    <location>
        <begin position="4"/>
        <end position="227"/>
    </location>
</feature>
<keyword evidence="2" id="KW-0547">Nucleotide-binding</keyword>
<dbReference type="InterPro" id="IPR027417">
    <property type="entry name" value="P-loop_NTPase"/>
</dbReference>
<dbReference type="AlphaFoldDB" id="A0ABD4HS35"/>
<accession>A0ABD4HS35</accession>
<dbReference type="Pfam" id="PF00005">
    <property type="entry name" value="ABC_tran"/>
    <property type="match status" value="1"/>
</dbReference>